<accession>A0A4R2KPC8</accession>
<keyword evidence="2" id="KW-1185">Reference proteome</keyword>
<gene>
    <name evidence="1" type="ORF">EV699_1458</name>
</gene>
<evidence type="ECO:0000313" key="2">
    <source>
        <dbReference type="Proteomes" id="UP000295765"/>
    </source>
</evidence>
<reference evidence="1 2" key="1">
    <citation type="submission" date="2019-03" db="EMBL/GenBank/DDBJ databases">
        <title>Genomic Encyclopedia of Type Strains, Phase IV (KMG-IV): sequencing the most valuable type-strain genomes for metagenomic binning, comparative biology and taxonomic classification.</title>
        <authorList>
            <person name="Goeker M."/>
        </authorList>
    </citation>
    <scope>NUCLEOTIDE SEQUENCE [LARGE SCALE GENOMIC DNA]</scope>
    <source>
        <strain evidence="1 2">DSM 25287</strain>
    </source>
</reference>
<comment type="caution">
    <text evidence="1">The sequence shown here is derived from an EMBL/GenBank/DDBJ whole genome shotgun (WGS) entry which is preliminary data.</text>
</comment>
<dbReference type="Proteomes" id="UP000295765">
    <property type="component" value="Unassembled WGS sequence"/>
</dbReference>
<feature type="non-terminal residue" evidence="1">
    <location>
        <position position="27"/>
    </location>
</feature>
<protein>
    <submittedName>
        <fullName evidence="1">Uncharacterized protein</fullName>
    </submittedName>
</protein>
<evidence type="ECO:0000313" key="1">
    <source>
        <dbReference type="EMBL" id="TCO75573.1"/>
    </source>
</evidence>
<dbReference type="AlphaFoldDB" id="A0A4R2KPC8"/>
<dbReference type="EMBL" id="SLWY01000045">
    <property type="protein sequence ID" value="TCO75573.1"/>
    <property type="molecule type" value="Genomic_DNA"/>
</dbReference>
<sequence length="27" mass="3034">MWAQVYDPLNNAWLSTLCAAIPVIVML</sequence>
<organism evidence="1 2">
    <name type="scientific">Plasticicumulans lactativorans</name>
    <dbReference type="NCBI Taxonomy" id="1133106"/>
    <lineage>
        <taxon>Bacteria</taxon>
        <taxon>Pseudomonadati</taxon>
        <taxon>Pseudomonadota</taxon>
        <taxon>Gammaproteobacteria</taxon>
        <taxon>Candidatus Competibacteraceae</taxon>
        <taxon>Plasticicumulans</taxon>
    </lineage>
</organism>
<proteinExistence type="predicted"/>
<name>A0A4R2KPC8_9GAMM</name>